<dbReference type="EMBL" id="NBII01000004">
    <property type="protein sequence ID" value="PAV19519.1"/>
    <property type="molecule type" value="Genomic_DNA"/>
</dbReference>
<organism evidence="3 4">
    <name type="scientific">Pyrrhoderma noxium</name>
    <dbReference type="NCBI Taxonomy" id="2282107"/>
    <lineage>
        <taxon>Eukaryota</taxon>
        <taxon>Fungi</taxon>
        <taxon>Dikarya</taxon>
        <taxon>Basidiomycota</taxon>
        <taxon>Agaricomycotina</taxon>
        <taxon>Agaricomycetes</taxon>
        <taxon>Hymenochaetales</taxon>
        <taxon>Hymenochaetaceae</taxon>
        <taxon>Pyrrhoderma</taxon>
    </lineage>
</organism>
<gene>
    <name evidence="3" type="ORF">PNOK_0445300</name>
</gene>
<name>A0A286UJ45_9AGAM</name>
<dbReference type="AlphaFoldDB" id="A0A286UJ45"/>
<dbReference type="PANTHER" id="PTHR11926:SF774">
    <property type="entry name" value="UDP-GLYCOSYLTRANSFERASE 85A1-RELATED"/>
    <property type="match status" value="1"/>
</dbReference>
<keyword evidence="2" id="KW-0808">Transferase</keyword>
<reference evidence="3 4" key="1">
    <citation type="journal article" date="2017" name="Mol. Ecol.">
        <title>Comparative and population genomic landscape of Phellinus noxius: A hypervariable fungus causing root rot in trees.</title>
        <authorList>
            <person name="Chung C.L."/>
            <person name="Lee T.J."/>
            <person name="Akiba M."/>
            <person name="Lee H.H."/>
            <person name="Kuo T.H."/>
            <person name="Liu D."/>
            <person name="Ke H.M."/>
            <person name="Yokoi T."/>
            <person name="Roa M.B."/>
            <person name="Lu M.J."/>
            <person name="Chang Y.Y."/>
            <person name="Ann P.J."/>
            <person name="Tsai J.N."/>
            <person name="Chen C.Y."/>
            <person name="Tzean S.S."/>
            <person name="Ota Y."/>
            <person name="Hattori T."/>
            <person name="Sahashi N."/>
            <person name="Liou R.F."/>
            <person name="Kikuchi T."/>
            <person name="Tsai I.J."/>
        </authorList>
    </citation>
    <scope>NUCLEOTIDE SEQUENCE [LARGE SCALE GENOMIC DNA]</scope>
    <source>
        <strain evidence="3 4">FFPRI411160</strain>
    </source>
</reference>
<dbReference type="Pfam" id="PF00201">
    <property type="entry name" value="UDPGT"/>
    <property type="match status" value="1"/>
</dbReference>
<evidence type="ECO:0000313" key="3">
    <source>
        <dbReference type="EMBL" id="PAV19519.1"/>
    </source>
</evidence>
<dbReference type="CDD" id="cd03784">
    <property type="entry name" value="GT1_Gtf-like"/>
    <property type="match status" value="1"/>
</dbReference>
<dbReference type="InParanoid" id="A0A286UJ45"/>
<dbReference type="Proteomes" id="UP000217199">
    <property type="component" value="Unassembled WGS sequence"/>
</dbReference>
<accession>A0A286UJ45</accession>
<proteinExistence type="inferred from homology"/>
<evidence type="ECO:0000256" key="1">
    <source>
        <dbReference type="ARBA" id="ARBA00009995"/>
    </source>
</evidence>
<dbReference type="Gene3D" id="3.40.50.2000">
    <property type="entry name" value="Glycogen Phosphorylase B"/>
    <property type="match status" value="2"/>
</dbReference>
<dbReference type="GO" id="GO:0008194">
    <property type="term" value="F:UDP-glycosyltransferase activity"/>
    <property type="evidence" value="ECO:0007669"/>
    <property type="project" value="InterPro"/>
</dbReference>
<dbReference type="OrthoDB" id="5835829at2759"/>
<keyword evidence="4" id="KW-1185">Reference proteome</keyword>
<evidence type="ECO:0000256" key="2">
    <source>
        <dbReference type="ARBA" id="ARBA00022679"/>
    </source>
</evidence>
<evidence type="ECO:0000313" key="4">
    <source>
        <dbReference type="Proteomes" id="UP000217199"/>
    </source>
</evidence>
<sequence length="519" mass="58144">MTRLEVTEQKHIVAFNFPFWGHTKPLCALLSKVVRVQEIYATLFAAADLHSKVVKEVERQFNLPEEQLLRNRIRIVSLPGVKVPFEYDELQSSFVLQYEKLYKEQPITVTSDSEEMYDRITAPQLVILDHFCYNALKGIRGISGSTIPVYAWQSCAVSALLYLFGPEELGGHGDLAAKIAAIEAEDIETREREICKIHCKDSGQLIKVPGIPPMYDYENRPQLLSAPVSEAYVVLFQQYVHRFFNECNGFIHQSNVLFEGGALGRWQEWVGSRLSVAIGPISPPPSLEELEKEIGSDPISTDVELFLNKAHDKYGPYSVVYISFGTVWWSSEPEKIWAVVDTLIEKGVPFLFSHASPDAVIPEAVSEKISSSGLGFMSLWLPQQMILRHKACGWFLSHCGHNSVSESLSAGVPMICWPFDADQPMNAANVCGTHNAGYELFEVRNGNGLRPVHRLGDKRLEGTVDAVRREFSEIIDKSRGEDGLAKRQNAQRLGKALSETWSKSGSGWSELKRLIASLD</sequence>
<dbReference type="PANTHER" id="PTHR11926">
    <property type="entry name" value="GLUCOSYL/GLUCURONOSYL TRANSFERASES"/>
    <property type="match status" value="1"/>
</dbReference>
<comment type="caution">
    <text evidence="3">The sequence shown here is derived from an EMBL/GenBank/DDBJ whole genome shotgun (WGS) entry which is preliminary data.</text>
</comment>
<comment type="similarity">
    <text evidence="1">Belongs to the UDP-glycosyltransferase family.</text>
</comment>
<dbReference type="InterPro" id="IPR002213">
    <property type="entry name" value="UDP_glucos_trans"/>
</dbReference>
<protein>
    <submittedName>
        <fullName evidence="3">UDP-Glycosyltransferase glycogen phosphorylase</fullName>
    </submittedName>
</protein>
<dbReference type="SUPFAM" id="SSF53756">
    <property type="entry name" value="UDP-Glycosyltransferase/glycogen phosphorylase"/>
    <property type="match status" value="1"/>
</dbReference>